<evidence type="ECO:0000313" key="2">
    <source>
        <dbReference type="EMBL" id="CAH7671324.1"/>
    </source>
</evidence>
<evidence type="ECO:0000313" key="3">
    <source>
        <dbReference type="Proteomes" id="UP001153365"/>
    </source>
</evidence>
<gene>
    <name evidence="2" type="ORF">PPACK8108_LOCUS6095</name>
</gene>
<dbReference type="EMBL" id="CALTRL010001170">
    <property type="protein sequence ID" value="CAH7671324.1"/>
    <property type="molecule type" value="Genomic_DNA"/>
</dbReference>
<sequence length="462" mass="53318">MTEYFDYRNLSIGQEEIKNMQSQMVMYANDTPPNLPQELKSLVPSLSANPQQSSAVVVPEEILSFAVLHLLAAGVEDIIAFKFMDKPEVDDYTLLVNTTNTRDQGQERRKKFIHRDGDHLVLLNILRAYESLQDSRRTAHNLQSELKEWCKEHFINSRAMKNVLESQKQLQDRCSRLSLNWRESSRKNQKDISSNSKEDSAPLLYSLMIGLTTQLAELVCRFSLSVTVQTNDSSPLFSELDDQNRMLINKLEFLFNQNSQQQQSRAENKSIYSNNQQRNSVQAQGPELGSIIGSTNLSNNRSAGIRIEDGFEFLFGNQQSVDHTSRRYERVMDVLEIFDENQRSLQQQQQSKSSTNNTSQKLTLSYRNNENVGKNRRVLRNEDSNQDTRDNKMLNGSNSDEPMVICIENNQIVSLPWLKHKFDYELPINEDFVKRDNYNLILHQQASSAMGRIYEMCKDNCT</sequence>
<name>A0AAV0AS76_PHAPC</name>
<reference evidence="2" key="1">
    <citation type="submission" date="2022-06" db="EMBL/GenBank/DDBJ databases">
        <authorList>
            <consortium name="SYNGENTA / RWTH Aachen University"/>
        </authorList>
    </citation>
    <scope>NUCLEOTIDE SEQUENCE</scope>
</reference>
<protein>
    <submittedName>
        <fullName evidence="2">Uncharacterized protein</fullName>
    </submittedName>
</protein>
<evidence type="ECO:0000256" key="1">
    <source>
        <dbReference type="SAM" id="MobiDB-lite"/>
    </source>
</evidence>
<feature type="compositionally biased region" description="Basic and acidic residues" evidence="1">
    <location>
        <begin position="379"/>
        <end position="392"/>
    </location>
</feature>
<accession>A0AAV0AS76</accession>
<feature type="region of interest" description="Disordered" evidence="1">
    <location>
        <begin position="342"/>
        <end position="400"/>
    </location>
</feature>
<feature type="compositionally biased region" description="Low complexity" evidence="1">
    <location>
        <begin position="344"/>
        <end position="365"/>
    </location>
</feature>
<proteinExistence type="predicted"/>
<dbReference type="AlphaFoldDB" id="A0AAV0AS76"/>
<keyword evidence="3" id="KW-1185">Reference proteome</keyword>
<organism evidence="2 3">
    <name type="scientific">Phakopsora pachyrhizi</name>
    <name type="common">Asian soybean rust disease fungus</name>
    <dbReference type="NCBI Taxonomy" id="170000"/>
    <lineage>
        <taxon>Eukaryota</taxon>
        <taxon>Fungi</taxon>
        <taxon>Dikarya</taxon>
        <taxon>Basidiomycota</taxon>
        <taxon>Pucciniomycotina</taxon>
        <taxon>Pucciniomycetes</taxon>
        <taxon>Pucciniales</taxon>
        <taxon>Phakopsoraceae</taxon>
        <taxon>Phakopsora</taxon>
    </lineage>
</organism>
<dbReference type="Proteomes" id="UP001153365">
    <property type="component" value="Unassembled WGS sequence"/>
</dbReference>
<comment type="caution">
    <text evidence="2">The sequence shown here is derived from an EMBL/GenBank/DDBJ whole genome shotgun (WGS) entry which is preliminary data.</text>
</comment>